<evidence type="ECO:0000313" key="1">
    <source>
        <dbReference type="EMBL" id="PFG49582.1"/>
    </source>
</evidence>
<dbReference type="AlphaFoldDB" id="A0A2A9FG75"/>
<gene>
    <name evidence="1" type="ORF">ATK36_4742</name>
</gene>
<evidence type="ECO:0000313" key="2">
    <source>
        <dbReference type="Proteomes" id="UP000243542"/>
    </source>
</evidence>
<accession>A0A2A9FG75</accession>
<protein>
    <submittedName>
        <fullName evidence="1">Uncharacterized protein</fullName>
    </submittedName>
</protein>
<proteinExistence type="predicted"/>
<dbReference type="EMBL" id="PDJK01000002">
    <property type="protein sequence ID" value="PFG49582.1"/>
    <property type="molecule type" value="Genomic_DNA"/>
</dbReference>
<organism evidence="1 2">
    <name type="scientific">Amycolatopsis sulphurea</name>
    <dbReference type="NCBI Taxonomy" id="76022"/>
    <lineage>
        <taxon>Bacteria</taxon>
        <taxon>Bacillati</taxon>
        <taxon>Actinomycetota</taxon>
        <taxon>Actinomycetes</taxon>
        <taxon>Pseudonocardiales</taxon>
        <taxon>Pseudonocardiaceae</taxon>
        <taxon>Amycolatopsis</taxon>
    </lineage>
</organism>
<dbReference type="Proteomes" id="UP000243542">
    <property type="component" value="Unassembled WGS sequence"/>
</dbReference>
<reference evidence="1 2" key="1">
    <citation type="submission" date="2017-10" db="EMBL/GenBank/DDBJ databases">
        <title>Sequencing the genomes of 1000 actinobacteria strains.</title>
        <authorList>
            <person name="Klenk H.-P."/>
        </authorList>
    </citation>
    <scope>NUCLEOTIDE SEQUENCE [LARGE SCALE GENOMIC DNA]</scope>
    <source>
        <strain evidence="1 2">DSM 46092</strain>
    </source>
</reference>
<keyword evidence="2" id="KW-1185">Reference proteome</keyword>
<sequence length="30" mass="3252">MHSLIHCAHHGHDILSNLLAGVAHLVGWLV</sequence>
<comment type="caution">
    <text evidence="1">The sequence shown here is derived from an EMBL/GenBank/DDBJ whole genome shotgun (WGS) entry which is preliminary data.</text>
</comment>
<name>A0A2A9FG75_9PSEU</name>